<organism evidence="1">
    <name type="scientific">Xenorhabdus bovienii str. Intermedium</name>
    <dbReference type="NCBI Taxonomy" id="1379677"/>
    <lineage>
        <taxon>Bacteria</taxon>
        <taxon>Pseudomonadati</taxon>
        <taxon>Pseudomonadota</taxon>
        <taxon>Gammaproteobacteria</taxon>
        <taxon>Enterobacterales</taxon>
        <taxon>Morganellaceae</taxon>
        <taxon>Xenorhabdus</taxon>
    </lineage>
</organism>
<accession>A0A077QK36</accession>
<reference evidence="1" key="1">
    <citation type="submission" date="2013-07" db="EMBL/GenBank/DDBJ databases">
        <title>Sub-species coevolution in mutualistic symbiosis.</title>
        <authorList>
            <person name="Murfin K."/>
            <person name="Klassen J."/>
            <person name="Lee M."/>
            <person name="Forst S."/>
            <person name="Stock P."/>
            <person name="Goodrich-Blair H."/>
        </authorList>
    </citation>
    <scope>NUCLEOTIDE SEQUENCE [LARGE SCALE GENOMIC DNA]</scope>
    <source>
        <strain evidence="1">Intermedium</strain>
    </source>
</reference>
<evidence type="ECO:0000313" key="1">
    <source>
        <dbReference type="EMBL" id="CDH33620.1"/>
    </source>
</evidence>
<proteinExistence type="predicted"/>
<protein>
    <submittedName>
        <fullName evidence="1">Uncharacterized protein</fullName>
    </submittedName>
</protein>
<dbReference type="EMBL" id="CBTB010000195">
    <property type="protein sequence ID" value="CDH33620.1"/>
    <property type="molecule type" value="Genomic_DNA"/>
</dbReference>
<sequence>MNHIKHKLPSQDGALNEKSVWVKIYPIDSGLTWNPKASSFQWEGKEEIKNKKKIIII</sequence>
<dbReference type="HOGENOM" id="CLU_3086300_0_0_6"/>
<comment type="caution">
    <text evidence="1">The sequence shown here is derived from an EMBL/GenBank/DDBJ whole genome shotgun (WGS) entry which is preliminary data.</text>
</comment>
<dbReference type="RefSeq" id="WP_230585935.1">
    <property type="nucleotide sequence ID" value="NZ_CAWLWA010000191.1"/>
</dbReference>
<name>A0A077QK36_XENBV</name>
<dbReference type="AlphaFoldDB" id="A0A077QK36"/>
<dbReference type="Proteomes" id="UP000028480">
    <property type="component" value="Unassembled WGS sequence"/>
</dbReference>
<gene>
    <name evidence="1" type="ORF">XBI1_2740013</name>
</gene>